<protein>
    <submittedName>
        <fullName evidence="1">Uncharacterized protein</fullName>
    </submittedName>
</protein>
<dbReference type="AlphaFoldDB" id="S7ZPL5"/>
<dbReference type="Proteomes" id="UP000019376">
    <property type="component" value="Unassembled WGS sequence"/>
</dbReference>
<name>S7ZPL5_PENO1</name>
<keyword evidence="2" id="KW-1185">Reference proteome</keyword>
<organism evidence="1 2">
    <name type="scientific">Penicillium oxalicum (strain 114-2 / CGMCC 5302)</name>
    <name type="common">Penicillium decumbens</name>
    <dbReference type="NCBI Taxonomy" id="933388"/>
    <lineage>
        <taxon>Eukaryota</taxon>
        <taxon>Fungi</taxon>
        <taxon>Dikarya</taxon>
        <taxon>Ascomycota</taxon>
        <taxon>Pezizomycotina</taxon>
        <taxon>Eurotiomycetes</taxon>
        <taxon>Eurotiomycetidae</taxon>
        <taxon>Eurotiales</taxon>
        <taxon>Aspergillaceae</taxon>
        <taxon>Penicillium</taxon>
    </lineage>
</organism>
<gene>
    <name evidence="1" type="ORF">PDE_07620</name>
</gene>
<evidence type="ECO:0000313" key="2">
    <source>
        <dbReference type="Proteomes" id="UP000019376"/>
    </source>
</evidence>
<evidence type="ECO:0000313" key="1">
    <source>
        <dbReference type="EMBL" id="EPS32660.1"/>
    </source>
</evidence>
<proteinExistence type="predicted"/>
<sequence>MKWYRAVGAMLSSGLSPSRSVFQIPEVQETHHIPDKILFHFLFK</sequence>
<dbReference type="HOGENOM" id="CLU_3224782_0_0_1"/>
<accession>S7ZPL5</accession>
<dbReference type="EMBL" id="KB644414">
    <property type="protein sequence ID" value="EPS32660.1"/>
    <property type="molecule type" value="Genomic_DNA"/>
</dbReference>
<reference evidence="1 2" key="1">
    <citation type="journal article" date="2013" name="PLoS ONE">
        <title>Genomic and secretomic analyses reveal unique features of the lignocellulolytic enzyme system of Penicillium decumbens.</title>
        <authorList>
            <person name="Liu G."/>
            <person name="Zhang L."/>
            <person name="Wei X."/>
            <person name="Zou G."/>
            <person name="Qin Y."/>
            <person name="Ma L."/>
            <person name="Li J."/>
            <person name="Zheng H."/>
            <person name="Wang S."/>
            <person name="Wang C."/>
            <person name="Xun L."/>
            <person name="Zhao G.-P."/>
            <person name="Zhou Z."/>
            <person name="Qu Y."/>
        </authorList>
    </citation>
    <scope>NUCLEOTIDE SEQUENCE [LARGE SCALE GENOMIC DNA]</scope>
    <source>
        <strain evidence="2">114-2 / CGMCC 5302</strain>
    </source>
</reference>